<dbReference type="Proteomes" id="UP001597120">
    <property type="component" value="Unassembled WGS sequence"/>
</dbReference>
<dbReference type="InterPro" id="IPR036866">
    <property type="entry name" value="RibonucZ/Hydroxyglut_hydro"/>
</dbReference>
<accession>A0ABW3DAL1</accession>
<dbReference type="InterPro" id="IPR001279">
    <property type="entry name" value="Metallo-B-lactamas"/>
</dbReference>
<dbReference type="Gene3D" id="3.60.15.10">
    <property type="entry name" value="Ribonuclease Z/Hydroxyacylglutathione hydrolase-like"/>
    <property type="match status" value="1"/>
</dbReference>
<dbReference type="Pfam" id="PF00753">
    <property type="entry name" value="Lactamase_B"/>
    <property type="match status" value="1"/>
</dbReference>
<sequence length="275" mass="30143">MLRNESDRTVEATDNGQISDIHQITTLIVNLYMIGKPKESGAADWVLVDTGIGRFANKIIGAAEERFGVGSKPKAIILTHGHFDHVGTVIELADHWEVPVFAHSLELPYLTGRKDYPPADPTVGGGLMAGISPLYPNEGIDLGGRIEPLPSDGSVPSLPEWRWIHTPGHTPGHVSLFREKDRTVIAGDAFITVKQESALSVMTQTREIHGPPAYFTTDWQQARESVRKLAALNLATAYTGHGQPMFGRDLAGQLETLARDFDRLAIPDQGRYVHQ</sequence>
<comment type="catalytic activity">
    <reaction evidence="3">
        <text>3',5'-cyclic UMP + H2O = UMP + H(+)</text>
        <dbReference type="Rhea" id="RHEA:70575"/>
        <dbReference type="ChEBI" id="CHEBI:15377"/>
        <dbReference type="ChEBI" id="CHEBI:15378"/>
        <dbReference type="ChEBI" id="CHEBI:57865"/>
        <dbReference type="ChEBI" id="CHEBI:184387"/>
    </reaction>
    <physiologicalReaction direction="left-to-right" evidence="3">
        <dbReference type="Rhea" id="RHEA:70576"/>
    </physiologicalReaction>
</comment>
<comment type="catalytic activity">
    <reaction evidence="1">
        <text>3',5'-cyclic CMP + H2O = CMP + H(+)</text>
        <dbReference type="Rhea" id="RHEA:72675"/>
        <dbReference type="ChEBI" id="CHEBI:15377"/>
        <dbReference type="ChEBI" id="CHEBI:15378"/>
        <dbReference type="ChEBI" id="CHEBI:58003"/>
        <dbReference type="ChEBI" id="CHEBI:60377"/>
    </reaction>
    <physiologicalReaction direction="left-to-right" evidence="1">
        <dbReference type="Rhea" id="RHEA:72676"/>
    </physiologicalReaction>
</comment>
<evidence type="ECO:0000313" key="6">
    <source>
        <dbReference type="Proteomes" id="UP001597120"/>
    </source>
</evidence>
<gene>
    <name evidence="5" type="ORF">ACFQ03_15380</name>
</gene>
<dbReference type="PANTHER" id="PTHR42951:SF17">
    <property type="entry name" value="METALLO-BETA-LACTAMASE DOMAIN-CONTAINING PROTEIN"/>
    <property type="match status" value="1"/>
</dbReference>
<comment type="function">
    <text evidence="2">Counteracts the endogenous Pycsar antiviral defense system. Phosphodiesterase that enables metal-dependent hydrolysis of host cyclic nucleotide Pycsar defense signals such as cCMP and cUMP.</text>
</comment>
<name>A0ABW3DAL1_9BACL</name>
<dbReference type="CDD" id="cd07721">
    <property type="entry name" value="yflN-like_MBL-fold"/>
    <property type="match status" value="1"/>
</dbReference>
<dbReference type="SUPFAM" id="SSF56281">
    <property type="entry name" value="Metallo-hydrolase/oxidoreductase"/>
    <property type="match status" value="1"/>
</dbReference>
<evidence type="ECO:0000313" key="5">
    <source>
        <dbReference type="EMBL" id="MFD0870537.1"/>
    </source>
</evidence>
<organism evidence="5 6">
    <name type="scientific">Paenibacillus residui</name>
    <dbReference type="NCBI Taxonomy" id="629724"/>
    <lineage>
        <taxon>Bacteria</taxon>
        <taxon>Bacillati</taxon>
        <taxon>Bacillota</taxon>
        <taxon>Bacilli</taxon>
        <taxon>Bacillales</taxon>
        <taxon>Paenibacillaceae</taxon>
        <taxon>Paenibacillus</taxon>
    </lineage>
</organism>
<dbReference type="EMBL" id="JBHTIU010000049">
    <property type="protein sequence ID" value="MFD0870537.1"/>
    <property type="molecule type" value="Genomic_DNA"/>
</dbReference>
<dbReference type="PANTHER" id="PTHR42951">
    <property type="entry name" value="METALLO-BETA-LACTAMASE DOMAIN-CONTAINING"/>
    <property type="match status" value="1"/>
</dbReference>
<dbReference type="SMART" id="SM00849">
    <property type="entry name" value="Lactamase_B"/>
    <property type="match status" value="1"/>
</dbReference>
<evidence type="ECO:0000256" key="1">
    <source>
        <dbReference type="ARBA" id="ARBA00034221"/>
    </source>
</evidence>
<comment type="caution">
    <text evidence="5">The sequence shown here is derived from an EMBL/GenBank/DDBJ whole genome shotgun (WGS) entry which is preliminary data.</text>
</comment>
<feature type="domain" description="Metallo-beta-lactamase" evidence="4">
    <location>
        <begin position="28"/>
        <end position="241"/>
    </location>
</feature>
<evidence type="ECO:0000259" key="4">
    <source>
        <dbReference type="SMART" id="SM00849"/>
    </source>
</evidence>
<dbReference type="InterPro" id="IPR050855">
    <property type="entry name" value="NDM-1-like"/>
</dbReference>
<dbReference type="RefSeq" id="WP_379289239.1">
    <property type="nucleotide sequence ID" value="NZ_JBHTIU010000049.1"/>
</dbReference>
<protein>
    <submittedName>
        <fullName evidence="5">MBL fold metallo-hydrolase</fullName>
    </submittedName>
</protein>
<reference evidence="6" key="1">
    <citation type="journal article" date="2019" name="Int. J. Syst. Evol. Microbiol.">
        <title>The Global Catalogue of Microorganisms (GCM) 10K type strain sequencing project: providing services to taxonomists for standard genome sequencing and annotation.</title>
        <authorList>
            <consortium name="The Broad Institute Genomics Platform"/>
            <consortium name="The Broad Institute Genome Sequencing Center for Infectious Disease"/>
            <person name="Wu L."/>
            <person name="Ma J."/>
        </authorList>
    </citation>
    <scope>NUCLEOTIDE SEQUENCE [LARGE SCALE GENOMIC DNA]</scope>
    <source>
        <strain evidence="6">CCUG 57263</strain>
    </source>
</reference>
<proteinExistence type="predicted"/>
<evidence type="ECO:0000256" key="3">
    <source>
        <dbReference type="ARBA" id="ARBA00048505"/>
    </source>
</evidence>
<keyword evidence="6" id="KW-1185">Reference proteome</keyword>
<evidence type="ECO:0000256" key="2">
    <source>
        <dbReference type="ARBA" id="ARBA00034301"/>
    </source>
</evidence>